<reference evidence="2" key="2">
    <citation type="submission" date="2022-01" db="EMBL/GenBank/DDBJ databases">
        <authorList>
            <person name="Yamashiro T."/>
            <person name="Shiraishi A."/>
            <person name="Satake H."/>
            <person name="Nakayama K."/>
        </authorList>
    </citation>
    <scope>NUCLEOTIDE SEQUENCE</scope>
</reference>
<dbReference type="PANTHER" id="PTHR47723:SF19">
    <property type="entry name" value="POLYNUCLEOTIDYL TRANSFERASE, RIBONUCLEASE H-LIKE SUPERFAMILY PROTEIN"/>
    <property type="match status" value="1"/>
</dbReference>
<dbReference type="PANTHER" id="PTHR47723">
    <property type="entry name" value="OS05G0353850 PROTEIN"/>
    <property type="match status" value="1"/>
</dbReference>
<dbReference type="InterPro" id="IPR036397">
    <property type="entry name" value="RNaseH_sf"/>
</dbReference>
<dbReference type="InterPro" id="IPR012337">
    <property type="entry name" value="RNaseH-like_sf"/>
</dbReference>
<keyword evidence="3" id="KW-1185">Reference proteome</keyword>
<organism evidence="2 3">
    <name type="scientific">Tanacetum coccineum</name>
    <dbReference type="NCBI Taxonomy" id="301880"/>
    <lineage>
        <taxon>Eukaryota</taxon>
        <taxon>Viridiplantae</taxon>
        <taxon>Streptophyta</taxon>
        <taxon>Embryophyta</taxon>
        <taxon>Tracheophyta</taxon>
        <taxon>Spermatophyta</taxon>
        <taxon>Magnoliopsida</taxon>
        <taxon>eudicotyledons</taxon>
        <taxon>Gunneridae</taxon>
        <taxon>Pentapetalae</taxon>
        <taxon>asterids</taxon>
        <taxon>campanulids</taxon>
        <taxon>Asterales</taxon>
        <taxon>Asteraceae</taxon>
        <taxon>Asteroideae</taxon>
        <taxon>Anthemideae</taxon>
        <taxon>Anthemidinae</taxon>
        <taxon>Tanacetum</taxon>
    </lineage>
</organism>
<evidence type="ECO:0000313" key="2">
    <source>
        <dbReference type="EMBL" id="GJS86227.1"/>
    </source>
</evidence>
<proteinExistence type="predicted"/>
<dbReference type="PROSITE" id="PS50879">
    <property type="entry name" value="RNASE_H_1"/>
    <property type="match status" value="1"/>
</dbReference>
<dbReference type="CDD" id="cd06222">
    <property type="entry name" value="RNase_H_like"/>
    <property type="match status" value="1"/>
</dbReference>
<comment type="caution">
    <text evidence="2">The sequence shown here is derived from an EMBL/GenBank/DDBJ whole genome shotgun (WGS) entry which is preliminary data.</text>
</comment>
<evidence type="ECO:0000313" key="3">
    <source>
        <dbReference type="Proteomes" id="UP001151760"/>
    </source>
</evidence>
<dbReference type="InterPro" id="IPR044730">
    <property type="entry name" value="RNase_H-like_dom_plant"/>
</dbReference>
<accession>A0ABQ4ZAN2</accession>
<gene>
    <name evidence="2" type="ORF">Tco_0752768</name>
</gene>
<reference evidence="2" key="1">
    <citation type="journal article" date="2022" name="Int. J. Mol. Sci.">
        <title>Draft Genome of Tanacetum Coccineum: Genomic Comparison of Closely Related Tanacetum-Family Plants.</title>
        <authorList>
            <person name="Yamashiro T."/>
            <person name="Shiraishi A."/>
            <person name="Nakayama K."/>
            <person name="Satake H."/>
        </authorList>
    </citation>
    <scope>NUCLEOTIDE SEQUENCE</scope>
</reference>
<dbReference type="Gene3D" id="3.30.420.10">
    <property type="entry name" value="Ribonuclease H-like superfamily/Ribonuclease H"/>
    <property type="match status" value="1"/>
</dbReference>
<dbReference type="EMBL" id="BQNB010011107">
    <property type="protein sequence ID" value="GJS86227.1"/>
    <property type="molecule type" value="Genomic_DNA"/>
</dbReference>
<dbReference type="Proteomes" id="UP001151760">
    <property type="component" value="Unassembled WGS sequence"/>
</dbReference>
<name>A0ABQ4ZAN2_9ASTR</name>
<protein>
    <submittedName>
        <fullName evidence="2">LURP1-like domain-containing protein</fullName>
    </submittedName>
</protein>
<dbReference type="SUPFAM" id="SSF53098">
    <property type="entry name" value="Ribonuclease H-like"/>
    <property type="match status" value="1"/>
</dbReference>
<sequence length="151" mass="17406">MMFAITLWWLWKWRNTEIFGRNEEIPIDPIRFLHTKLKEMSDALLKDDMRKQGCYKIRKEVFIGWITPPDGWVMLNTDGASRGNLGDAGGGGILRDDRGHFIRAFAENYGICTVTISELLAFMRGITMARDMGIKKLFVKVDSQVVVQFME</sequence>
<dbReference type="InterPro" id="IPR002156">
    <property type="entry name" value="RNaseH_domain"/>
</dbReference>
<feature type="domain" description="RNase H type-1" evidence="1">
    <location>
        <begin position="69"/>
        <end position="151"/>
    </location>
</feature>
<dbReference type="InterPro" id="IPR053151">
    <property type="entry name" value="RNase_H-like"/>
</dbReference>
<dbReference type="Pfam" id="PF13456">
    <property type="entry name" value="RVT_3"/>
    <property type="match status" value="1"/>
</dbReference>
<evidence type="ECO:0000259" key="1">
    <source>
        <dbReference type="PROSITE" id="PS50879"/>
    </source>
</evidence>